<dbReference type="Proteomes" id="UP000428328">
    <property type="component" value="Chromosome"/>
</dbReference>
<dbReference type="PROSITE" id="PS51379">
    <property type="entry name" value="4FE4S_FER_2"/>
    <property type="match status" value="2"/>
</dbReference>
<evidence type="ECO:0000256" key="6">
    <source>
        <dbReference type="ARBA" id="ARBA00023004"/>
    </source>
</evidence>
<keyword evidence="4" id="KW-0479">Metal-binding</keyword>
<evidence type="ECO:0000256" key="2">
    <source>
        <dbReference type="ARBA" id="ARBA00011771"/>
    </source>
</evidence>
<evidence type="ECO:0000256" key="4">
    <source>
        <dbReference type="ARBA" id="ARBA00022723"/>
    </source>
</evidence>
<dbReference type="GO" id="GO:0046872">
    <property type="term" value="F:metal ion binding"/>
    <property type="evidence" value="ECO:0007669"/>
    <property type="project" value="UniProtKB-KW"/>
</dbReference>
<keyword evidence="6" id="KW-0408">Iron</keyword>
<evidence type="ECO:0000313" key="10">
    <source>
        <dbReference type="EMBL" id="QGY41580.1"/>
    </source>
</evidence>
<name>A0A6I6JKR5_9BACT</name>
<feature type="region of interest" description="Disordered" evidence="8">
    <location>
        <begin position="72"/>
        <end position="99"/>
    </location>
</feature>
<keyword evidence="7" id="KW-0411">Iron-sulfur</keyword>
<dbReference type="KEGG" id="psel:GM415_16110"/>
<evidence type="ECO:0000256" key="8">
    <source>
        <dbReference type="SAM" id="MobiDB-lite"/>
    </source>
</evidence>
<reference evidence="10 11" key="1">
    <citation type="submission" date="2019-11" db="EMBL/GenBank/DDBJ databases">
        <authorList>
            <person name="Zheng R.K."/>
            <person name="Sun C.M."/>
        </authorList>
    </citation>
    <scope>NUCLEOTIDE SEQUENCE [LARGE SCALE GENOMIC DNA]</scope>
    <source>
        <strain evidence="10 11">SRB007</strain>
    </source>
</reference>
<dbReference type="GO" id="GO:0042597">
    <property type="term" value="C:periplasmic space"/>
    <property type="evidence" value="ECO:0007669"/>
    <property type="project" value="UniProtKB-SubCell"/>
</dbReference>
<dbReference type="RefSeq" id="WP_158949985.1">
    <property type="nucleotide sequence ID" value="NZ_CP046400.1"/>
</dbReference>
<dbReference type="AlphaFoldDB" id="A0A6I6JKR5"/>
<dbReference type="PANTHER" id="PTHR43545:SF4">
    <property type="entry name" value="IRON-SULFUR PROTEIN"/>
    <property type="match status" value="1"/>
</dbReference>
<feature type="domain" description="4Fe-4S ferredoxin-type" evidence="9">
    <location>
        <begin position="124"/>
        <end position="156"/>
    </location>
</feature>
<dbReference type="PANTHER" id="PTHR43545">
    <property type="entry name" value="FORMATE DEHYDROGENASE, NITRATE-INDUCIBLE, IRON-SULFUR SUBUNIT"/>
    <property type="match status" value="1"/>
</dbReference>
<sequence>MKKTHSKVPGLSRRGFLKTLGIGGAGMLVPGTAMAAQERVPKPSDGELATLLDLSKCIGCGACVEACRESNSQKFPEPKKPFPPMVPAKRAKPEDWSEKRDIDDRLTPYNWLFIQTAEVEFKGEEYEINIPRRCMHCQNPPCSHLCPFGAASKQTNGITRIYDNLCMGGAKCRKVCPWHIPQRQSGVGLYLDLMPRLGGNGVMYKCDRCYQLLDKGELPACIDVCPENVQTIGPRREIVAKAKSLAREMNGYIYGLDENGGTNTLYVSPVPFEVLNKAVDKGKGKPHLSKVKDTMADETNLATATVVAPIAGIAAGFLGLGAKLLGNREEGEGGSDES</sequence>
<proteinExistence type="predicted"/>
<dbReference type="Pfam" id="PF12797">
    <property type="entry name" value="Fer4_2"/>
    <property type="match status" value="1"/>
</dbReference>
<keyword evidence="11" id="KW-1185">Reference proteome</keyword>
<keyword evidence="3" id="KW-0004">4Fe-4S</keyword>
<dbReference type="SUPFAM" id="SSF54862">
    <property type="entry name" value="4Fe-4S ferredoxins"/>
    <property type="match status" value="1"/>
</dbReference>
<dbReference type="NCBIfam" id="TIGR01409">
    <property type="entry name" value="TAT_signal_seq"/>
    <property type="match status" value="1"/>
</dbReference>
<dbReference type="InterPro" id="IPR006311">
    <property type="entry name" value="TAT_signal"/>
</dbReference>
<dbReference type="InterPro" id="IPR019546">
    <property type="entry name" value="TAT_signal_bac_arc"/>
</dbReference>
<feature type="domain" description="4Fe-4S ferredoxin-type" evidence="9">
    <location>
        <begin position="48"/>
        <end position="78"/>
    </location>
</feature>
<dbReference type="InterPro" id="IPR051555">
    <property type="entry name" value="FDH_Electron_Transfer_Unit"/>
</dbReference>
<evidence type="ECO:0000256" key="3">
    <source>
        <dbReference type="ARBA" id="ARBA00022485"/>
    </source>
</evidence>
<dbReference type="EMBL" id="CP046400">
    <property type="protein sequence ID" value="QGY41580.1"/>
    <property type="molecule type" value="Genomic_DNA"/>
</dbReference>
<dbReference type="GO" id="GO:0051539">
    <property type="term" value="F:4 iron, 4 sulfur cluster binding"/>
    <property type="evidence" value="ECO:0007669"/>
    <property type="project" value="UniProtKB-KW"/>
</dbReference>
<comment type="subcellular location">
    <subcellularLocation>
        <location evidence="1">Periplasm</location>
    </subcellularLocation>
</comment>
<organism evidence="10 11">
    <name type="scientific">Pseudodesulfovibrio cashew</name>
    <dbReference type="NCBI Taxonomy" id="2678688"/>
    <lineage>
        <taxon>Bacteria</taxon>
        <taxon>Pseudomonadati</taxon>
        <taxon>Thermodesulfobacteriota</taxon>
        <taxon>Desulfovibrionia</taxon>
        <taxon>Desulfovibrionales</taxon>
        <taxon>Desulfovibrionaceae</taxon>
    </lineage>
</organism>
<accession>A0A6I6JKR5</accession>
<evidence type="ECO:0000256" key="5">
    <source>
        <dbReference type="ARBA" id="ARBA00022737"/>
    </source>
</evidence>
<evidence type="ECO:0000313" key="11">
    <source>
        <dbReference type="Proteomes" id="UP000428328"/>
    </source>
</evidence>
<dbReference type="InterPro" id="IPR017896">
    <property type="entry name" value="4Fe4S_Fe-S-bd"/>
</dbReference>
<evidence type="ECO:0000256" key="1">
    <source>
        <dbReference type="ARBA" id="ARBA00004418"/>
    </source>
</evidence>
<evidence type="ECO:0000259" key="9">
    <source>
        <dbReference type="PROSITE" id="PS51379"/>
    </source>
</evidence>
<keyword evidence="5" id="KW-0677">Repeat</keyword>
<dbReference type="Gene3D" id="3.30.70.20">
    <property type="match status" value="2"/>
</dbReference>
<protein>
    <submittedName>
        <fullName evidence="10">4Fe-4S dicluster domain-containing protein</fullName>
    </submittedName>
</protein>
<gene>
    <name evidence="10" type="ORF">GM415_16110</name>
</gene>
<dbReference type="Pfam" id="PF13247">
    <property type="entry name" value="Fer4_11"/>
    <property type="match status" value="1"/>
</dbReference>
<dbReference type="PROSITE" id="PS51318">
    <property type="entry name" value="TAT"/>
    <property type="match status" value="1"/>
</dbReference>
<evidence type="ECO:0000256" key="7">
    <source>
        <dbReference type="ARBA" id="ARBA00023014"/>
    </source>
</evidence>
<comment type="subunit">
    <text evidence="2">Heterodimer of a large and a small subunit.</text>
</comment>